<dbReference type="EMBL" id="CP147711">
    <property type="protein sequence ID" value="WXC77232.1"/>
    <property type="molecule type" value="Genomic_DNA"/>
</dbReference>
<reference evidence="3" key="3">
    <citation type="submission" date="2024-03" db="EMBL/GenBank/DDBJ databases">
        <authorList>
            <person name="Bromfield E.S.P."/>
            <person name="Cloutier S."/>
        </authorList>
    </citation>
    <scope>NUCLEOTIDE SEQUENCE</scope>
    <source>
        <strain evidence="3">5S5</strain>
    </source>
</reference>
<keyword evidence="4" id="KW-1185">Reference proteome</keyword>
<feature type="compositionally biased region" description="Low complexity" evidence="1">
    <location>
        <begin position="33"/>
        <end position="45"/>
    </location>
</feature>
<reference evidence="3" key="2">
    <citation type="journal article" date="2021" name="Int. J. Syst. Evol. Microbiol.">
        <title>Bradyrhizobium septentrionale sp. nov. (sv. septentrionale) and Bradyrhizobium quebecense sp. nov. (sv. septentrionale) associated with legumes native to Canada possess rearranged symbiosis genes and numerous insertion sequences.</title>
        <authorList>
            <person name="Bromfield E.S.P."/>
            <person name="Cloutier S."/>
        </authorList>
    </citation>
    <scope>NUCLEOTIDE SEQUENCE</scope>
    <source>
        <strain evidence="3">5S5</strain>
    </source>
</reference>
<feature type="region of interest" description="Disordered" evidence="1">
    <location>
        <begin position="1"/>
        <end position="66"/>
    </location>
</feature>
<protein>
    <submittedName>
        <fullName evidence="2">Uncharacterized protein</fullName>
    </submittedName>
</protein>
<reference evidence="2" key="1">
    <citation type="submission" date="2020-06" db="EMBL/GenBank/DDBJ databases">
        <title>Whole Genome Sequence of Bradyrhizobium sp. Strain 1S1.</title>
        <authorList>
            <person name="Bromfield E.S.P."/>
            <person name="Cloutier S."/>
        </authorList>
    </citation>
    <scope>NUCLEOTIDE SEQUENCE [LARGE SCALE GENOMIC DNA]</scope>
    <source>
        <strain evidence="2">1S1</strain>
    </source>
</reference>
<organism evidence="2">
    <name type="scientific">Bradyrhizobium septentrionale</name>
    <dbReference type="NCBI Taxonomy" id="1404411"/>
    <lineage>
        <taxon>Bacteria</taxon>
        <taxon>Pseudomonadati</taxon>
        <taxon>Pseudomonadota</taxon>
        <taxon>Alphaproteobacteria</taxon>
        <taxon>Hyphomicrobiales</taxon>
        <taxon>Nitrobacteraceae</taxon>
        <taxon>Bradyrhizobium</taxon>
    </lineage>
</organism>
<proteinExistence type="predicted"/>
<name>A0A974A151_9BRAD</name>
<dbReference type="Proteomes" id="UP001432046">
    <property type="component" value="Chromosome"/>
</dbReference>
<sequence>MADQQDTNSKGHAGPGESLEDGAENQASQVSPVADALSDGSLDDVSGGGWPLNTFSSSVYRPTNGG</sequence>
<feature type="compositionally biased region" description="Polar residues" evidence="1">
    <location>
        <begin position="1"/>
        <end position="10"/>
    </location>
</feature>
<dbReference type="AlphaFoldDB" id="A0A974A151"/>
<evidence type="ECO:0000256" key="1">
    <source>
        <dbReference type="SAM" id="MobiDB-lite"/>
    </source>
</evidence>
<accession>A0A974A151</accession>
<evidence type="ECO:0000313" key="3">
    <source>
        <dbReference type="EMBL" id="WXC77232.1"/>
    </source>
</evidence>
<dbReference type="RefSeq" id="WP_029078503.1">
    <property type="nucleotide sequence ID" value="NZ_CP088285.1"/>
</dbReference>
<gene>
    <name evidence="2" type="ORF">HAP48_017450</name>
    <name evidence="3" type="ORF">WDK88_27705</name>
</gene>
<evidence type="ECO:0000313" key="2">
    <source>
        <dbReference type="EMBL" id="NVI44700.1"/>
    </source>
</evidence>
<feature type="compositionally biased region" description="Polar residues" evidence="1">
    <location>
        <begin position="53"/>
        <end position="66"/>
    </location>
</feature>
<evidence type="ECO:0000313" key="4">
    <source>
        <dbReference type="Proteomes" id="UP001432046"/>
    </source>
</evidence>
<dbReference type="EMBL" id="JAAOLE020000001">
    <property type="protein sequence ID" value="NVI44700.1"/>
    <property type="molecule type" value="Genomic_DNA"/>
</dbReference>